<evidence type="ECO:0000313" key="3">
    <source>
        <dbReference type="Proteomes" id="UP000800235"/>
    </source>
</evidence>
<keyword evidence="1" id="KW-0812">Transmembrane</keyword>
<gene>
    <name evidence="2" type="ORF">EJ08DRAFT_394284</name>
</gene>
<dbReference type="EMBL" id="MU007014">
    <property type="protein sequence ID" value="KAF2435243.1"/>
    <property type="molecule type" value="Genomic_DNA"/>
</dbReference>
<feature type="transmembrane region" description="Helical" evidence="1">
    <location>
        <begin position="12"/>
        <end position="31"/>
    </location>
</feature>
<dbReference type="Proteomes" id="UP000800235">
    <property type="component" value="Unassembled WGS sequence"/>
</dbReference>
<dbReference type="AlphaFoldDB" id="A0A9P4P1S5"/>
<comment type="caution">
    <text evidence="2">The sequence shown here is derived from an EMBL/GenBank/DDBJ whole genome shotgun (WGS) entry which is preliminary data.</text>
</comment>
<organism evidence="2 3">
    <name type="scientific">Tothia fuscella</name>
    <dbReference type="NCBI Taxonomy" id="1048955"/>
    <lineage>
        <taxon>Eukaryota</taxon>
        <taxon>Fungi</taxon>
        <taxon>Dikarya</taxon>
        <taxon>Ascomycota</taxon>
        <taxon>Pezizomycotina</taxon>
        <taxon>Dothideomycetes</taxon>
        <taxon>Pleosporomycetidae</taxon>
        <taxon>Venturiales</taxon>
        <taxon>Cylindrosympodiaceae</taxon>
        <taxon>Tothia</taxon>
    </lineage>
</organism>
<keyword evidence="3" id="KW-1185">Reference proteome</keyword>
<accession>A0A9P4P1S5</accession>
<keyword evidence="1" id="KW-1133">Transmembrane helix</keyword>
<protein>
    <submittedName>
        <fullName evidence="2">Uncharacterized protein</fullName>
    </submittedName>
</protein>
<evidence type="ECO:0000313" key="2">
    <source>
        <dbReference type="EMBL" id="KAF2435243.1"/>
    </source>
</evidence>
<sequence>MGLPAIFPWDLFSFLHYALSFLFSTFGRLFFLSIHHKIMQILHCTVVVAGLANSVLAKCYSTAEHKVAWSNKGDARNAINNVCRDFAGQYKLQQQKSTCVNSSSGQRYEFYTVMDQDPEKRGSYRLELDECIERFEPNVESCERGGQTTNKFMTFTLIPNPGRC</sequence>
<keyword evidence="1" id="KW-0472">Membrane</keyword>
<name>A0A9P4P1S5_9PEZI</name>
<reference evidence="2" key="1">
    <citation type="journal article" date="2020" name="Stud. Mycol.">
        <title>101 Dothideomycetes genomes: a test case for predicting lifestyles and emergence of pathogens.</title>
        <authorList>
            <person name="Haridas S."/>
            <person name="Albert R."/>
            <person name="Binder M."/>
            <person name="Bloem J."/>
            <person name="Labutti K."/>
            <person name="Salamov A."/>
            <person name="Andreopoulos B."/>
            <person name="Baker S."/>
            <person name="Barry K."/>
            <person name="Bills G."/>
            <person name="Bluhm B."/>
            <person name="Cannon C."/>
            <person name="Castanera R."/>
            <person name="Culley D."/>
            <person name="Daum C."/>
            <person name="Ezra D."/>
            <person name="Gonzalez J."/>
            <person name="Henrissat B."/>
            <person name="Kuo A."/>
            <person name="Liang C."/>
            <person name="Lipzen A."/>
            <person name="Lutzoni F."/>
            <person name="Magnuson J."/>
            <person name="Mondo S."/>
            <person name="Nolan M."/>
            <person name="Ohm R."/>
            <person name="Pangilinan J."/>
            <person name="Park H.-J."/>
            <person name="Ramirez L."/>
            <person name="Alfaro M."/>
            <person name="Sun H."/>
            <person name="Tritt A."/>
            <person name="Yoshinaga Y."/>
            <person name="Zwiers L.-H."/>
            <person name="Turgeon B."/>
            <person name="Goodwin S."/>
            <person name="Spatafora J."/>
            <person name="Crous P."/>
            <person name="Grigoriev I."/>
        </authorList>
    </citation>
    <scope>NUCLEOTIDE SEQUENCE</scope>
    <source>
        <strain evidence="2">CBS 130266</strain>
    </source>
</reference>
<evidence type="ECO:0000256" key="1">
    <source>
        <dbReference type="SAM" id="Phobius"/>
    </source>
</evidence>
<proteinExistence type="predicted"/>